<accession>A0A7J0EHN4</accession>
<evidence type="ECO:0000256" key="1">
    <source>
        <dbReference type="SAM" id="MobiDB-lite"/>
    </source>
</evidence>
<organism evidence="2 3">
    <name type="scientific">Actinidia rufa</name>
    <dbReference type="NCBI Taxonomy" id="165716"/>
    <lineage>
        <taxon>Eukaryota</taxon>
        <taxon>Viridiplantae</taxon>
        <taxon>Streptophyta</taxon>
        <taxon>Embryophyta</taxon>
        <taxon>Tracheophyta</taxon>
        <taxon>Spermatophyta</taxon>
        <taxon>Magnoliopsida</taxon>
        <taxon>eudicotyledons</taxon>
        <taxon>Gunneridae</taxon>
        <taxon>Pentapetalae</taxon>
        <taxon>asterids</taxon>
        <taxon>Ericales</taxon>
        <taxon>Actinidiaceae</taxon>
        <taxon>Actinidia</taxon>
    </lineage>
</organism>
<reference evidence="2 3" key="1">
    <citation type="submission" date="2019-07" db="EMBL/GenBank/DDBJ databases">
        <title>De Novo Assembly of kiwifruit Actinidia rufa.</title>
        <authorList>
            <person name="Sugita-Konishi S."/>
            <person name="Sato K."/>
            <person name="Mori E."/>
            <person name="Abe Y."/>
            <person name="Kisaki G."/>
            <person name="Hamano K."/>
            <person name="Suezawa K."/>
            <person name="Otani M."/>
            <person name="Fukuda T."/>
            <person name="Manabe T."/>
            <person name="Gomi K."/>
            <person name="Tabuchi M."/>
            <person name="Akimitsu K."/>
            <person name="Kataoka I."/>
        </authorList>
    </citation>
    <scope>NUCLEOTIDE SEQUENCE [LARGE SCALE GENOMIC DNA]</scope>
    <source>
        <strain evidence="3">cv. Fuchu</strain>
    </source>
</reference>
<evidence type="ECO:0000313" key="2">
    <source>
        <dbReference type="EMBL" id="GFY85419.1"/>
    </source>
</evidence>
<dbReference type="Proteomes" id="UP000585474">
    <property type="component" value="Unassembled WGS sequence"/>
</dbReference>
<feature type="region of interest" description="Disordered" evidence="1">
    <location>
        <begin position="9"/>
        <end position="37"/>
    </location>
</feature>
<gene>
    <name evidence="2" type="ORF">Acr_04g0001570</name>
</gene>
<feature type="region of interest" description="Disordered" evidence="1">
    <location>
        <begin position="180"/>
        <end position="201"/>
    </location>
</feature>
<dbReference type="AlphaFoldDB" id="A0A7J0EHN4"/>
<comment type="caution">
    <text evidence="2">The sequence shown here is derived from an EMBL/GenBank/DDBJ whole genome shotgun (WGS) entry which is preliminary data.</text>
</comment>
<protein>
    <submittedName>
        <fullName evidence="2">Uncharacterized protein</fullName>
    </submittedName>
</protein>
<sequence length="201" mass="23347">MVLVVVRKKPRRRKAPRSGARDLMDLDSQGPRHGKREEEAELLKKFTMPKFNLYDGRINPYDHLSHYNQMMVLWKSNNALMCKVFLSKLGEIELHWCDKLVTRSIRIWRQLFEIFAARKLHRAASGGELQVRSKSRCFALLALHVGFGGQYGQVDVEDRATCSVEEDMAKFCIGLSSPKRDEKKEDRIREKRGRRLGDGEE</sequence>
<proteinExistence type="predicted"/>
<dbReference type="EMBL" id="BJWL01000004">
    <property type="protein sequence ID" value="GFY85419.1"/>
    <property type="molecule type" value="Genomic_DNA"/>
</dbReference>
<evidence type="ECO:0000313" key="3">
    <source>
        <dbReference type="Proteomes" id="UP000585474"/>
    </source>
</evidence>
<dbReference type="OrthoDB" id="1426925at2759"/>
<name>A0A7J0EHN4_9ERIC</name>
<keyword evidence="3" id="KW-1185">Reference proteome</keyword>